<dbReference type="InterPro" id="IPR012876">
    <property type="entry name" value="DUF1677_pln"/>
</dbReference>
<dbReference type="Pfam" id="PF07911">
    <property type="entry name" value="DUF1677"/>
    <property type="match status" value="1"/>
</dbReference>
<comment type="caution">
    <text evidence="1">The sequence shown here is derived from an EMBL/GenBank/DDBJ whole genome shotgun (WGS) entry which is preliminary data.</text>
</comment>
<accession>A0A6G1DA13</accession>
<dbReference type="Proteomes" id="UP000479710">
    <property type="component" value="Unassembled WGS sequence"/>
</dbReference>
<dbReference type="OrthoDB" id="1911663at2759"/>
<proteinExistence type="predicted"/>
<evidence type="ECO:0000313" key="1">
    <source>
        <dbReference type="EMBL" id="KAF0909240.1"/>
    </source>
</evidence>
<organism evidence="1 2">
    <name type="scientific">Oryza meyeriana var. granulata</name>
    <dbReference type="NCBI Taxonomy" id="110450"/>
    <lineage>
        <taxon>Eukaryota</taxon>
        <taxon>Viridiplantae</taxon>
        <taxon>Streptophyta</taxon>
        <taxon>Embryophyta</taxon>
        <taxon>Tracheophyta</taxon>
        <taxon>Spermatophyta</taxon>
        <taxon>Magnoliopsida</taxon>
        <taxon>Liliopsida</taxon>
        <taxon>Poales</taxon>
        <taxon>Poaceae</taxon>
        <taxon>BOP clade</taxon>
        <taxon>Oryzoideae</taxon>
        <taxon>Oryzeae</taxon>
        <taxon>Oryzinae</taxon>
        <taxon>Oryza</taxon>
        <taxon>Oryza meyeriana</taxon>
    </lineage>
</organism>
<sequence length="141" mass="15029">MASVRVLGFTQECTAPYMAAVRARYGGRWICGLCGDTVGEELGRVDPLISPRKVLNRHTAVCRTRCTTVSPSPEENAGDLIAAVRKLLLRRLGLASSPLRALPKRVRSTPSSPQRSGAVSASASARVALARTRSCLAALLK</sequence>
<keyword evidence="2" id="KW-1185">Reference proteome</keyword>
<dbReference type="AlphaFoldDB" id="A0A6G1DA13"/>
<dbReference type="PANTHER" id="PTHR33108:SF10">
    <property type="entry name" value="EXPRESSED PROTEIN"/>
    <property type="match status" value="1"/>
</dbReference>
<protein>
    <submittedName>
        <fullName evidence="1">Uncharacterized protein</fullName>
    </submittedName>
</protein>
<name>A0A6G1DA13_9ORYZ</name>
<dbReference type="PANTHER" id="PTHR33108">
    <property type="entry name" value="OS01G0745000 PROTEIN"/>
    <property type="match status" value="1"/>
</dbReference>
<reference evidence="1 2" key="1">
    <citation type="submission" date="2019-11" db="EMBL/GenBank/DDBJ databases">
        <title>Whole genome sequence of Oryza granulata.</title>
        <authorList>
            <person name="Li W."/>
        </authorList>
    </citation>
    <scope>NUCLEOTIDE SEQUENCE [LARGE SCALE GENOMIC DNA]</scope>
    <source>
        <strain evidence="2">cv. Menghai</strain>
        <tissue evidence="1">Leaf</tissue>
    </source>
</reference>
<gene>
    <name evidence="1" type="ORF">E2562_032952</name>
</gene>
<dbReference type="EMBL" id="SPHZ02000007">
    <property type="protein sequence ID" value="KAF0909240.1"/>
    <property type="molecule type" value="Genomic_DNA"/>
</dbReference>
<evidence type="ECO:0000313" key="2">
    <source>
        <dbReference type="Proteomes" id="UP000479710"/>
    </source>
</evidence>